<dbReference type="EMBL" id="CAJNNV010009615">
    <property type="protein sequence ID" value="CAE8597592.1"/>
    <property type="molecule type" value="Genomic_DNA"/>
</dbReference>
<gene>
    <name evidence="2" type="ORF">PGLA1383_LOCUS16030</name>
</gene>
<dbReference type="AlphaFoldDB" id="A0A813EBG8"/>
<reference evidence="2" key="1">
    <citation type="submission" date="2021-02" db="EMBL/GenBank/DDBJ databases">
        <authorList>
            <person name="Dougan E. K."/>
            <person name="Rhodes N."/>
            <person name="Thang M."/>
            <person name="Chan C."/>
        </authorList>
    </citation>
    <scope>NUCLEOTIDE SEQUENCE</scope>
</reference>
<feature type="compositionally biased region" description="Polar residues" evidence="1">
    <location>
        <begin position="96"/>
        <end position="108"/>
    </location>
</feature>
<name>A0A813EBG8_POLGL</name>
<proteinExistence type="predicted"/>
<comment type="caution">
    <text evidence="2">The sequence shown here is derived from an EMBL/GenBank/DDBJ whole genome shotgun (WGS) entry which is preliminary data.</text>
</comment>
<keyword evidence="3" id="KW-1185">Reference proteome</keyword>
<feature type="compositionally biased region" description="Low complexity" evidence="1">
    <location>
        <begin position="7"/>
        <end position="29"/>
    </location>
</feature>
<feature type="region of interest" description="Disordered" evidence="1">
    <location>
        <begin position="1"/>
        <end position="39"/>
    </location>
</feature>
<feature type="region of interest" description="Disordered" evidence="1">
    <location>
        <begin position="210"/>
        <end position="244"/>
    </location>
</feature>
<sequence>RQRQRTPLPDQQQRDMPQQQQHQRQLTPQNNKQTHFQQQLQLQQQQDLQLHQQVQQQPYLQLQQQQQQLQQHQSNNYNNKQCHFRGPKNYNNNNNTKSEQQLPPSGSRETGFKARGVGLSTAQQPVRAKHGLSQVQPPVEHSGGFVSQSEPPRAHSAEPTFRGAWDALQEQQRLQAALLKVALRSACRGDESWRGLVKQRDFFSSLAASSAGRGRLGLQPPSAWPSFADAGQPRSRELSPASAS</sequence>
<evidence type="ECO:0000313" key="2">
    <source>
        <dbReference type="EMBL" id="CAE8597592.1"/>
    </source>
</evidence>
<feature type="non-terminal residue" evidence="2">
    <location>
        <position position="1"/>
    </location>
</feature>
<dbReference type="Proteomes" id="UP000654075">
    <property type="component" value="Unassembled WGS sequence"/>
</dbReference>
<protein>
    <submittedName>
        <fullName evidence="2">Uncharacterized protein</fullName>
    </submittedName>
</protein>
<evidence type="ECO:0000256" key="1">
    <source>
        <dbReference type="SAM" id="MobiDB-lite"/>
    </source>
</evidence>
<organism evidence="2 3">
    <name type="scientific">Polarella glacialis</name>
    <name type="common">Dinoflagellate</name>
    <dbReference type="NCBI Taxonomy" id="89957"/>
    <lineage>
        <taxon>Eukaryota</taxon>
        <taxon>Sar</taxon>
        <taxon>Alveolata</taxon>
        <taxon>Dinophyceae</taxon>
        <taxon>Suessiales</taxon>
        <taxon>Suessiaceae</taxon>
        <taxon>Polarella</taxon>
    </lineage>
</organism>
<feature type="non-terminal residue" evidence="2">
    <location>
        <position position="244"/>
    </location>
</feature>
<accession>A0A813EBG8</accession>
<feature type="region of interest" description="Disordered" evidence="1">
    <location>
        <begin position="66"/>
        <end position="158"/>
    </location>
</feature>
<evidence type="ECO:0000313" key="3">
    <source>
        <dbReference type="Proteomes" id="UP000654075"/>
    </source>
</evidence>